<proteinExistence type="inferred from homology"/>
<dbReference type="Pfam" id="PF04954">
    <property type="entry name" value="SIP"/>
    <property type="match status" value="1"/>
</dbReference>
<dbReference type="InterPro" id="IPR039374">
    <property type="entry name" value="SIP_fam"/>
</dbReference>
<accession>A0ABT5UBT2</accession>
<evidence type="ECO:0000256" key="2">
    <source>
        <dbReference type="SAM" id="MobiDB-lite"/>
    </source>
</evidence>
<evidence type="ECO:0000313" key="5">
    <source>
        <dbReference type="Proteomes" id="UP001528823"/>
    </source>
</evidence>
<dbReference type="InterPro" id="IPR039261">
    <property type="entry name" value="FNR_nucleotide-bd"/>
</dbReference>
<feature type="region of interest" description="Disordered" evidence="2">
    <location>
        <begin position="1"/>
        <end position="21"/>
    </location>
</feature>
<dbReference type="PROSITE" id="PS51384">
    <property type="entry name" value="FAD_FR"/>
    <property type="match status" value="1"/>
</dbReference>
<protein>
    <submittedName>
        <fullName evidence="4">Siderophore-interacting protein</fullName>
    </submittedName>
</protein>
<feature type="domain" description="FAD-binding FR-type" evidence="3">
    <location>
        <begin position="21"/>
        <end position="146"/>
    </location>
</feature>
<dbReference type="InterPro" id="IPR007037">
    <property type="entry name" value="SIP_rossman_dom"/>
</dbReference>
<comment type="caution">
    <text evidence="4">The sequence shown here is derived from an EMBL/GenBank/DDBJ whole genome shotgun (WGS) entry which is preliminary data.</text>
</comment>
<dbReference type="Gene3D" id="2.40.30.10">
    <property type="entry name" value="Translation factors"/>
    <property type="match status" value="1"/>
</dbReference>
<dbReference type="PANTHER" id="PTHR30157">
    <property type="entry name" value="FERRIC REDUCTASE, NADPH-DEPENDENT"/>
    <property type="match status" value="1"/>
</dbReference>
<evidence type="ECO:0000313" key="4">
    <source>
        <dbReference type="EMBL" id="MDE1463787.1"/>
    </source>
</evidence>
<dbReference type="SUPFAM" id="SSF63380">
    <property type="entry name" value="Riboflavin synthase domain-like"/>
    <property type="match status" value="1"/>
</dbReference>
<comment type="similarity">
    <text evidence="1">Belongs to the SIP oxidoreductase family.</text>
</comment>
<feature type="compositionally biased region" description="Basic residues" evidence="2">
    <location>
        <begin position="12"/>
        <end position="21"/>
    </location>
</feature>
<dbReference type="RefSeq" id="WP_274690116.1">
    <property type="nucleotide sequence ID" value="NZ_JAPMOU010000024.1"/>
</dbReference>
<keyword evidence="5" id="KW-1185">Reference proteome</keyword>
<dbReference type="InterPro" id="IPR013113">
    <property type="entry name" value="SIP_FAD-bd"/>
</dbReference>
<dbReference type="InterPro" id="IPR017938">
    <property type="entry name" value="Riboflavin_synthase-like_b-brl"/>
</dbReference>
<name>A0ABT5UBT2_9GAMM</name>
<dbReference type="CDD" id="cd06193">
    <property type="entry name" value="siderophore_interacting"/>
    <property type="match status" value="1"/>
</dbReference>
<evidence type="ECO:0000256" key="1">
    <source>
        <dbReference type="ARBA" id="ARBA00035644"/>
    </source>
</evidence>
<evidence type="ECO:0000259" key="3">
    <source>
        <dbReference type="PROSITE" id="PS51384"/>
    </source>
</evidence>
<organism evidence="4 5">
    <name type="scientific">Spartinivicinus poritis</name>
    <dbReference type="NCBI Taxonomy" id="2994640"/>
    <lineage>
        <taxon>Bacteria</taxon>
        <taxon>Pseudomonadati</taxon>
        <taxon>Pseudomonadota</taxon>
        <taxon>Gammaproteobacteria</taxon>
        <taxon>Oceanospirillales</taxon>
        <taxon>Zooshikellaceae</taxon>
        <taxon>Spartinivicinus</taxon>
    </lineage>
</organism>
<dbReference type="Pfam" id="PF08021">
    <property type="entry name" value="FAD_binding_9"/>
    <property type="match status" value="1"/>
</dbReference>
<gene>
    <name evidence="4" type="ORF">ORQ98_17685</name>
</gene>
<dbReference type="InterPro" id="IPR017927">
    <property type="entry name" value="FAD-bd_FR_type"/>
</dbReference>
<dbReference type="EMBL" id="JAPMOU010000024">
    <property type="protein sequence ID" value="MDE1463787.1"/>
    <property type="molecule type" value="Genomic_DNA"/>
</dbReference>
<sequence>MSSHTTAAVIKKTAKPVPKRTPPRLLQVVKSERVSAHMQRITLAGEAIKGFPEDRNGAHIKVFLPLAHQDRPVLPTLGPAGVVWPPKEEKPITRTYSVRKYHPDREELEIDFVLHGADSPASGWALKAKPGDFLGVAGPGGPDPLLAPADWHIIAGDMTALPAIAALLEELPENTTGHVFIEVEDEAEQQSLVTRSQVEIHWLYRGNMAAGDSTLQLDAIRQIEKPVNIITMSAWVAGENSAVVNIRNYLKSKYGLTKKQLYAVPYWRYGLDEEGYHEERHRVMDEKY</sequence>
<dbReference type="PANTHER" id="PTHR30157:SF0">
    <property type="entry name" value="NADPH-DEPENDENT FERRIC-CHELATE REDUCTASE"/>
    <property type="match status" value="1"/>
</dbReference>
<dbReference type="Gene3D" id="3.40.50.80">
    <property type="entry name" value="Nucleotide-binding domain of ferredoxin-NADP reductase (FNR) module"/>
    <property type="match status" value="1"/>
</dbReference>
<dbReference type="Proteomes" id="UP001528823">
    <property type="component" value="Unassembled WGS sequence"/>
</dbReference>
<reference evidence="4 5" key="1">
    <citation type="submission" date="2022-11" db="EMBL/GenBank/DDBJ databases">
        <title>Spartinivicinus poritis sp. nov., isolated from scleractinian coral Porites lutea.</title>
        <authorList>
            <person name="Zhang G."/>
            <person name="Cai L."/>
            <person name="Wei Q."/>
        </authorList>
    </citation>
    <scope>NUCLEOTIDE SEQUENCE [LARGE SCALE GENOMIC DNA]</scope>
    <source>
        <strain evidence="4 5">A2-2</strain>
    </source>
</reference>